<feature type="transmembrane region" description="Helical" evidence="6">
    <location>
        <begin position="311"/>
        <end position="328"/>
    </location>
</feature>
<gene>
    <name evidence="8" type="ORF">OIU84_028757</name>
</gene>
<dbReference type="AlphaFoldDB" id="A0AAD6KDM0"/>
<dbReference type="PANTHER" id="PTHR43731:SF30">
    <property type="entry name" value="RHOMBOID-LIKE PROTEIN 9, CHLOROPLASTIC"/>
    <property type="match status" value="1"/>
</dbReference>
<comment type="similarity">
    <text evidence="2">Belongs to the peptidase S54 family.</text>
</comment>
<evidence type="ECO:0000256" key="6">
    <source>
        <dbReference type="SAM" id="Phobius"/>
    </source>
</evidence>
<organism evidence="8 9">
    <name type="scientific">Salix udensis</name>
    <dbReference type="NCBI Taxonomy" id="889485"/>
    <lineage>
        <taxon>Eukaryota</taxon>
        <taxon>Viridiplantae</taxon>
        <taxon>Streptophyta</taxon>
        <taxon>Embryophyta</taxon>
        <taxon>Tracheophyta</taxon>
        <taxon>Spermatophyta</taxon>
        <taxon>Magnoliopsida</taxon>
        <taxon>eudicotyledons</taxon>
        <taxon>Gunneridae</taxon>
        <taxon>Pentapetalae</taxon>
        <taxon>rosids</taxon>
        <taxon>fabids</taxon>
        <taxon>Malpighiales</taxon>
        <taxon>Salicaceae</taxon>
        <taxon>Saliceae</taxon>
        <taxon>Salix</taxon>
    </lineage>
</organism>
<keyword evidence="4 6" id="KW-1133">Transmembrane helix</keyword>
<dbReference type="Gene3D" id="1.20.1540.10">
    <property type="entry name" value="Rhomboid-like"/>
    <property type="match status" value="1"/>
</dbReference>
<comment type="subcellular location">
    <subcellularLocation>
        <location evidence="1">Membrane</location>
        <topology evidence="1">Multi-pass membrane protein</topology>
    </subcellularLocation>
</comment>
<feature type="transmembrane region" description="Helical" evidence="6">
    <location>
        <begin position="286"/>
        <end position="305"/>
    </location>
</feature>
<sequence>MAVVPVCYKIPCKDHTLSNQNPVRQHERFPSLCLFWSCTGGSLNFFSISSYLQQNWPAIPATSGVLVKVQARGRKNASNGTIDVRRLHKIHRTRRENLSVVCCSSESGANEKHLSLLDSYFGKLQDNVSEPSSDSCNERTDLLDANVQINLKDELEYLNAYLDKLDQDATLENNVASAFDDEATEENPIVKPISVSKESRIDSEERLRSFRKLRNKDVGSGSRRSEALEQNCETSDFYLIGTLASINIAVFLFEIASPHSGAFHVVLGSWSLLTFGPEVCRGYGSITFFLIYVLGGISGNLTSFLHTPEPAVGGTGPVFAIIGAWLIYQNQNKDVISKDDFDRMFQKAVITTGVSFILSHFGPIDDWTHLGAVLTGIVYGFFTCASLQLDDASSRSGQDEGIALVKRHADPCKSLIIFTISILFLSSLLFFVEPPLDTVVLEDSVQL</sequence>
<feature type="transmembrane region" description="Helical" evidence="6">
    <location>
        <begin position="237"/>
        <end position="256"/>
    </location>
</feature>
<reference evidence="8 9" key="1">
    <citation type="journal article" date="2023" name="Int. J. Mol. Sci.">
        <title>De Novo Assembly and Annotation of 11 Diverse Shrub Willow (Salix) Genomes Reveals Novel Gene Organization in Sex-Linked Regions.</title>
        <authorList>
            <person name="Hyden B."/>
            <person name="Feng K."/>
            <person name="Yates T.B."/>
            <person name="Jawdy S."/>
            <person name="Cereghino C."/>
            <person name="Smart L.B."/>
            <person name="Muchero W."/>
        </authorList>
    </citation>
    <scope>NUCLEOTIDE SEQUENCE [LARGE SCALE GENOMIC DNA]</scope>
    <source>
        <tissue evidence="8">Shoot tip</tissue>
    </source>
</reference>
<dbReference type="EMBL" id="JAPFFJ010000008">
    <property type="protein sequence ID" value="KAJ6421442.1"/>
    <property type="molecule type" value="Genomic_DNA"/>
</dbReference>
<dbReference type="GO" id="GO:0004252">
    <property type="term" value="F:serine-type endopeptidase activity"/>
    <property type="evidence" value="ECO:0007669"/>
    <property type="project" value="InterPro"/>
</dbReference>
<evidence type="ECO:0000256" key="1">
    <source>
        <dbReference type="ARBA" id="ARBA00004141"/>
    </source>
</evidence>
<dbReference type="Pfam" id="PF01694">
    <property type="entry name" value="Rhomboid"/>
    <property type="match status" value="1"/>
</dbReference>
<protein>
    <recommendedName>
        <fullName evidence="7">Peptidase S54 rhomboid domain-containing protein</fullName>
    </recommendedName>
</protein>
<proteinExistence type="inferred from homology"/>
<name>A0AAD6KDM0_9ROSI</name>
<dbReference type="GO" id="GO:0016020">
    <property type="term" value="C:membrane"/>
    <property type="evidence" value="ECO:0007669"/>
    <property type="project" value="UniProtKB-SubCell"/>
</dbReference>
<feature type="domain" description="Peptidase S54 rhomboid" evidence="7">
    <location>
        <begin position="259"/>
        <end position="385"/>
    </location>
</feature>
<comment type="caution">
    <text evidence="8">The sequence shown here is derived from an EMBL/GenBank/DDBJ whole genome shotgun (WGS) entry which is preliminary data.</text>
</comment>
<dbReference type="InterPro" id="IPR050925">
    <property type="entry name" value="Rhomboid_protease_S54"/>
</dbReference>
<evidence type="ECO:0000313" key="8">
    <source>
        <dbReference type="EMBL" id="KAJ6421442.1"/>
    </source>
</evidence>
<evidence type="ECO:0000313" key="9">
    <source>
        <dbReference type="Proteomes" id="UP001162972"/>
    </source>
</evidence>
<dbReference type="InterPro" id="IPR022764">
    <property type="entry name" value="Peptidase_S54_rhomboid_dom"/>
</dbReference>
<dbReference type="PANTHER" id="PTHR43731">
    <property type="entry name" value="RHOMBOID PROTEASE"/>
    <property type="match status" value="1"/>
</dbReference>
<keyword evidence="3 6" id="KW-0812">Transmembrane</keyword>
<keyword evidence="5 6" id="KW-0472">Membrane</keyword>
<feature type="transmembrane region" description="Helical" evidence="6">
    <location>
        <begin position="415"/>
        <end position="432"/>
    </location>
</feature>
<dbReference type="Proteomes" id="UP001162972">
    <property type="component" value="Chromosome 17"/>
</dbReference>
<dbReference type="InterPro" id="IPR035952">
    <property type="entry name" value="Rhomboid-like_sf"/>
</dbReference>
<evidence type="ECO:0000256" key="4">
    <source>
        <dbReference type="ARBA" id="ARBA00022989"/>
    </source>
</evidence>
<evidence type="ECO:0000256" key="3">
    <source>
        <dbReference type="ARBA" id="ARBA00022692"/>
    </source>
</evidence>
<evidence type="ECO:0000256" key="5">
    <source>
        <dbReference type="ARBA" id="ARBA00023136"/>
    </source>
</evidence>
<dbReference type="SUPFAM" id="SSF144091">
    <property type="entry name" value="Rhomboid-like"/>
    <property type="match status" value="1"/>
</dbReference>
<evidence type="ECO:0000259" key="7">
    <source>
        <dbReference type="Pfam" id="PF01694"/>
    </source>
</evidence>
<evidence type="ECO:0000256" key="2">
    <source>
        <dbReference type="ARBA" id="ARBA00009045"/>
    </source>
</evidence>
<keyword evidence="9" id="KW-1185">Reference proteome</keyword>
<accession>A0AAD6KDM0</accession>
<feature type="transmembrane region" description="Helical" evidence="6">
    <location>
        <begin position="370"/>
        <end position="389"/>
    </location>
</feature>